<dbReference type="EMBL" id="JAAPAO010000281">
    <property type="protein sequence ID" value="KAF4664698.1"/>
    <property type="molecule type" value="Genomic_DNA"/>
</dbReference>
<dbReference type="InterPro" id="IPR037027">
    <property type="entry name" value="YqgF/RNaseH-like_dom_sf"/>
</dbReference>
<feature type="region of interest" description="Disordered" evidence="1">
    <location>
        <begin position="1990"/>
        <end position="2052"/>
    </location>
</feature>
<feature type="region of interest" description="Disordered" evidence="1">
    <location>
        <begin position="330"/>
        <end position="353"/>
    </location>
</feature>
<feature type="domain" description="Transcription elongation factor Spt6 helix-hairpin-helix motif" evidence="3">
    <location>
        <begin position="1220"/>
        <end position="1282"/>
    </location>
</feature>
<dbReference type="Proteomes" id="UP000591131">
    <property type="component" value="Unassembled WGS sequence"/>
</dbReference>
<dbReference type="InterPro" id="IPR032706">
    <property type="entry name" value="Spt6_HHH"/>
</dbReference>
<evidence type="ECO:0000256" key="1">
    <source>
        <dbReference type="SAM" id="MobiDB-lite"/>
    </source>
</evidence>
<gene>
    <name evidence="4" type="ORF">FOL47_005005</name>
</gene>
<feature type="compositionally biased region" description="Basic and acidic residues" evidence="1">
    <location>
        <begin position="1898"/>
        <end position="1920"/>
    </location>
</feature>
<feature type="compositionally biased region" description="Low complexity" evidence="1">
    <location>
        <begin position="33"/>
        <end position="43"/>
    </location>
</feature>
<evidence type="ECO:0000313" key="5">
    <source>
        <dbReference type="Proteomes" id="UP000591131"/>
    </source>
</evidence>
<feature type="compositionally biased region" description="Low complexity" evidence="1">
    <location>
        <begin position="1949"/>
        <end position="1969"/>
    </location>
</feature>
<dbReference type="GO" id="GO:0140673">
    <property type="term" value="P:transcription elongation-coupled chromatin remodeling"/>
    <property type="evidence" value="ECO:0007669"/>
    <property type="project" value="InterPro"/>
</dbReference>
<evidence type="ECO:0008006" key="6">
    <source>
        <dbReference type="Google" id="ProtNLM"/>
    </source>
</evidence>
<feature type="compositionally biased region" description="Acidic residues" evidence="1">
    <location>
        <begin position="22"/>
        <end position="32"/>
    </location>
</feature>
<dbReference type="Gene3D" id="2.40.50.140">
    <property type="entry name" value="Nucleic acid-binding proteins"/>
    <property type="match status" value="1"/>
</dbReference>
<dbReference type="GO" id="GO:0042393">
    <property type="term" value="F:histone binding"/>
    <property type="evidence" value="ECO:0007669"/>
    <property type="project" value="TreeGrafter"/>
</dbReference>
<dbReference type="InterPro" id="IPR035420">
    <property type="entry name" value="Spt6_SH2"/>
</dbReference>
<dbReference type="Pfam" id="PF14633">
    <property type="entry name" value="SH2_2"/>
    <property type="match status" value="1"/>
</dbReference>
<protein>
    <recommendedName>
        <fullName evidence="6">Transcription elongation factor SPT6</fullName>
    </recommendedName>
</protein>
<dbReference type="PANTHER" id="PTHR10145:SF6">
    <property type="entry name" value="TRANSCRIPTION ELONGATION FACTOR SPT6"/>
    <property type="match status" value="1"/>
</dbReference>
<dbReference type="OrthoDB" id="343921at2759"/>
<dbReference type="InterPro" id="IPR036860">
    <property type="entry name" value="SH2_dom_sf"/>
</dbReference>
<dbReference type="InterPro" id="IPR012340">
    <property type="entry name" value="NA-bd_OB-fold"/>
</dbReference>
<dbReference type="PANTHER" id="PTHR10145">
    <property type="entry name" value="TRANSCRIPTION ELONGATION FACTOR SPT6"/>
    <property type="match status" value="1"/>
</dbReference>
<sequence>MVLKRGASDAAGNETKRKKRDEEEEEGDDDDVSSSSSASSSSSGEEDDKGGSASGNSDDDSDEGSSASSGEDDDDEDDEEQASRSPGKSPSKVTAMGFENDGFVVDDEDNEGSDDDGSSASGSSSEDENSELDPDDIDDGDLLIVKETNPEAYARIMARKAAATKAAEGGSADAGTSGGTERAPVGGAGGDDDSDDDSLLGGRKKGFSRLKKQKDFTKAQHITATSADALEDRLFDDDDFADGLGDQGRSPASRRDRGDDNDSDNDSLADFIVREAGDSGRDVDDDDLPNRGREYAERYGEDMAGLLQEIDEVFGDARVLNLAAGRMSAIQQQQEEDRDAEMAEAGAGDPEKDLEARFDPEEMAARFVTAKDQAIARANIPERYQAEYGPNAAARCIAAFKAVPAAVGAEGIALDPAEAESAAKAATDKEMYNQEWSVEAKWIYAKIRERADVFPNPDSYSTTPASFSQVFADDTYKFQVIPLIEVLLRDVKGRGYEIPTIWNGMLRCKYRPVLDEQDLWTIMDFDRQWVDIKKVKQNMAGKLQGYKDALQHALDVDDEMMEQSTTEHAEKEAMSPELRDRVVKANSQITMLLARLDDISTSMIEETYAETLRDISLLISVQIEPKLRRLQSTGFESLTIVHKSHLRVDDSLYRVITDAALDRALEEVIGMDPQQVGESLLVGHNFAPAIVDRPKLSEWVHAQCQGKSGLIFHNERRLLGALAQFMARNIGNNLLLLSLVRYPLRPLESFPLASDMSIRRFFRRALWRRAHVCTMPTGNYKPSATSPDYLVSRLCMKPLCSCVGPTWSRICALEAQGSITVDIVWADYENPDKIVIDTFTEDQVSRNYSLIFKVIQALENGKPVPATAPQVGGAGGGGGALMRYCRLGHQLHQWTQSRRANAGGAVMMSEAIEPNTLLGEDCYLRRVVEMYAIAQSDWRGFVLGAARQAVQSIYISMRKEMRARMKRESDRLISEKCAAALGNIIGRKPYEPSTEADSADTNPDEAAAAAGRGDNEEDDDDSPHGGLDDVDFLERQRDIDRQVALRKLKYFRASAVVMEKVQNGTRCHLITADVDGSLLDVTQLDWLVAPKSAEDRHKADLKKFEEKISRYVPAVVVVCAMDIRCRGLMRTLSDSCSWLVSTHPVLKQSKSVLPSPQVVWGDPTIPRIVAMRSNKAEKDGLTYLQRLGLSMCRFMQDPLAETVQLWSDDPSGHSALQDIPLDPCQANCDRFILREALSHEIIRRVNQAGVDLNVCAKSPHRAGVLKFVAGLGPRKANILLRRSDVVVRGLEREDVSEAWKGLSPRQARLRQLLGDVVWQNCQPFVRLSPDMEKLLQAVAAGKRKSFKKNRHRGKADADWDHSEFDEARGVLCPVHGEDVTFEEVLAAVSNPHPFELTRLARDTWPVAKEACRIAWLSLGAADAADEKSMLSLIKKRMCLPSTMQDFEAVSANLESLVDAMLSSDDLPEQYTDNEVDKGALKAEMVGYIKHDIASEIHSPYYNYASRWEPPTAQAVFEACTGETAQSLMKNTVVQCEVIDGTFNDKVKIRLLQNRCDGFFYKWDKRNNEIENAKGNWNQGDLLTARVTHIKPDVFKVDVTVEDITDFEQREIIDQDPRLVAKNEDFRELRGLGKVVATQKQGIDAMASIRGRRIIRHDNYKEISHSAAMAYLEPASVPVGEVLFRPSTSHQGQYICMIKIKQGTRASSDWVKQFVFQEAKSKFTQQAAQQNTLGNAKMVYKLPGEPEEFDELDQIKAMIVEPYMKYLTDFTNFDKYQGGNVEQVKNLVVATKLSSTSKHVAYFLTLDERKPMGGAAVLLWAGKRDQSGKYAVIEEPVHITHRGFKLWNAGPFKSVNRMIQWWKSEGFINRKQYVKEYRELARKHQAAVRAQQGSPQVETDSKNASEQHENGDSWKNWKDWKSGSVRQSWYQSDDKWGNSGSWGKKKDDWGSSGSWGNTHGSSSSSNSNWYQGGGNPGGSWNYSYQSWNQGNTNNNDWGQGGHSSGGKSYWNGGGNDNSGGWTKDEWGHWKRTGGNSWSGNDDSHHGWPHHQQQ</sequence>
<feature type="region of interest" description="Disordered" evidence="1">
    <location>
        <begin position="237"/>
        <end position="292"/>
    </location>
</feature>
<keyword evidence="5" id="KW-1185">Reference proteome</keyword>
<feature type="compositionally biased region" description="Acidic residues" evidence="1">
    <location>
        <begin position="125"/>
        <end position="141"/>
    </location>
</feature>
<feature type="region of interest" description="Disordered" evidence="1">
    <location>
        <begin position="1"/>
        <end position="142"/>
    </location>
</feature>
<feature type="region of interest" description="Disordered" evidence="1">
    <location>
        <begin position="988"/>
        <end position="1031"/>
    </location>
</feature>
<feature type="compositionally biased region" description="Low complexity" evidence="1">
    <location>
        <begin position="160"/>
        <end position="181"/>
    </location>
</feature>
<evidence type="ECO:0000259" key="3">
    <source>
        <dbReference type="Pfam" id="PF14635"/>
    </source>
</evidence>
<dbReference type="Gene3D" id="3.30.420.140">
    <property type="entry name" value="YqgF/RNase H-like domain"/>
    <property type="match status" value="1"/>
</dbReference>
<dbReference type="Pfam" id="PF14635">
    <property type="entry name" value="HHH_7"/>
    <property type="match status" value="1"/>
</dbReference>
<dbReference type="Gene3D" id="3.30.505.10">
    <property type="entry name" value="SH2 domain"/>
    <property type="match status" value="1"/>
</dbReference>
<dbReference type="InterPro" id="IPR023319">
    <property type="entry name" value="Tex-like_HTH_dom_sf"/>
</dbReference>
<name>A0A7J6LZH0_PERCH</name>
<proteinExistence type="predicted"/>
<organism evidence="4 5">
    <name type="scientific">Perkinsus chesapeaki</name>
    <name type="common">Clam parasite</name>
    <name type="synonym">Perkinsus andrewsi</name>
    <dbReference type="NCBI Taxonomy" id="330153"/>
    <lineage>
        <taxon>Eukaryota</taxon>
        <taxon>Sar</taxon>
        <taxon>Alveolata</taxon>
        <taxon>Perkinsozoa</taxon>
        <taxon>Perkinsea</taxon>
        <taxon>Perkinsida</taxon>
        <taxon>Perkinsidae</taxon>
        <taxon>Perkinsus</taxon>
    </lineage>
</organism>
<evidence type="ECO:0000313" key="4">
    <source>
        <dbReference type="EMBL" id="KAF4664698.1"/>
    </source>
</evidence>
<reference evidence="4 5" key="1">
    <citation type="submission" date="2020-04" db="EMBL/GenBank/DDBJ databases">
        <title>Perkinsus chesapeaki whole genome sequence.</title>
        <authorList>
            <person name="Bogema D.R."/>
        </authorList>
    </citation>
    <scope>NUCLEOTIDE SEQUENCE [LARGE SCALE GENOMIC DNA]</scope>
    <source>
        <strain evidence="4">ATCC PRA-425</strain>
    </source>
</reference>
<evidence type="ECO:0000259" key="2">
    <source>
        <dbReference type="Pfam" id="PF14633"/>
    </source>
</evidence>
<accession>A0A7J6LZH0</accession>
<feature type="compositionally biased region" description="Acidic residues" evidence="1">
    <location>
        <begin position="70"/>
        <end position="80"/>
    </location>
</feature>
<dbReference type="GO" id="GO:0031491">
    <property type="term" value="F:nucleosome binding"/>
    <property type="evidence" value="ECO:0007669"/>
    <property type="project" value="TreeGrafter"/>
</dbReference>
<comment type="caution">
    <text evidence="4">The sequence shown here is derived from an EMBL/GenBank/DDBJ whole genome shotgun (WGS) entry which is preliminary data.</text>
</comment>
<feature type="region of interest" description="Disordered" evidence="1">
    <location>
        <begin position="160"/>
        <end position="204"/>
    </location>
</feature>
<dbReference type="InterPro" id="IPR017072">
    <property type="entry name" value="TF_Spt6"/>
</dbReference>
<feature type="compositionally biased region" description="Basic and acidic residues" evidence="1">
    <location>
        <begin position="272"/>
        <end position="292"/>
    </location>
</feature>
<dbReference type="InterPro" id="IPR023323">
    <property type="entry name" value="Tex-like_dom_sf"/>
</dbReference>
<feature type="compositionally biased region" description="Basic and acidic residues" evidence="1">
    <location>
        <begin position="1022"/>
        <end position="1031"/>
    </location>
</feature>
<dbReference type="Gene3D" id="1.10.3500.10">
    <property type="entry name" value="Tex N-terminal region-like"/>
    <property type="match status" value="1"/>
</dbReference>
<feature type="region of interest" description="Disordered" evidence="1">
    <location>
        <begin position="1884"/>
        <end position="1971"/>
    </location>
</feature>
<dbReference type="Gene3D" id="1.10.150.850">
    <property type="entry name" value="Spt6, helix-hairpin-helix domain"/>
    <property type="match status" value="1"/>
</dbReference>
<dbReference type="GO" id="GO:0034728">
    <property type="term" value="P:nucleosome organization"/>
    <property type="evidence" value="ECO:0007669"/>
    <property type="project" value="TreeGrafter"/>
</dbReference>
<dbReference type="GO" id="GO:0008023">
    <property type="term" value="C:transcription elongation factor complex"/>
    <property type="evidence" value="ECO:0007669"/>
    <property type="project" value="TreeGrafter"/>
</dbReference>
<feature type="compositionally biased region" description="Acidic residues" evidence="1">
    <location>
        <begin position="104"/>
        <end position="117"/>
    </location>
</feature>
<feature type="domain" description="Spt6 SH2" evidence="2">
    <location>
        <begin position="1647"/>
        <end position="1863"/>
    </location>
</feature>
<dbReference type="Gene3D" id="1.10.10.650">
    <property type="entry name" value="RuvA domain 2-like"/>
    <property type="match status" value="1"/>
</dbReference>